<evidence type="ECO:0000313" key="5">
    <source>
        <dbReference type="EMBL" id="SMP76340.1"/>
    </source>
</evidence>
<dbReference type="InterPro" id="IPR016102">
    <property type="entry name" value="Succinyl-CoA_synth-like"/>
</dbReference>
<dbReference type="Gene3D" id="3.40.50.261">
    <property type="entry name" value="Succinyl-CoA synthetase domains"/>
    <property type="match status" value="1"/>
</dbReference>
<dbReference type="GO" id="GO:0016874">
    <property type="term" value="F:ligase activity"/>
    <property type="evidence" value="ECO:0007669"/>
    <property type="project" value="UniProtKB-KW"/>
</dbReference>
<dbReference type="Proteomes" id="UP001158049">
    <property type="component" value="Unassembled WGS sequence"/>
</dbReference>
<dbReference type="InterPro" id="IPR051538">
    <property type="entry name" value="Acyl-CoA_Synth/Transferase"/>
</dbReference>
<accession>A0ABY1QR52</accession>
<dbReference type="InterPro" id="IPR032875">
    <property type="entry name" value="Succ_CoA_lig_flav_dom"/>
</dbReference>
<keyword evidence="1 5" id="KW-0436">Ligase</keyword>
<sequence length="154" mass="16720">MRLLGPNCVGIANLNSMVGLNFMPKFNEMRMVKGDIGIISQSVALGYCMMQSMERGIGFTHYLSPGNSCDVDVCDMINYLVEDNAAKVICCMFEGVRDGERLLEAARMALAADKPLLIYKLANSVISQRTAMSHTGTMAGSTAAYEAAFRATGW</sequence>
<evidence type="ECO:0000256" key="1">
    <source>
        <dbReference type="ARBA" id="ARBA00022598"/>
    </source>
</evidence>
<dbReference type="PANTHER" id="PTHR43334:SF1">
    <property type="entry name" value="3-HYDROXYPROPIONATE--COA LIGASE [ADP-FORMING]"/>
    <property type="match status" value="1"/>
</dbReference>
<dbReference type="RefSeq" id="WP_283444746.1">
    <property type="nucleotide sequence ID" value="NZ_FXUL01000024.1"/>
</dbReference>
<gene>
    <name evidence="5" type="ORF">SAMN06295970_12430</name>
</gene>
<keyword evidence="3" id="KW-0067">ATP-binding</keyword>
<protein>
    <submittedName>
        <fullName evidence="5">Succinyl-CoA ligase like flavodoxin domain-containing protein</fullName>
    </submittedName>
</protein>
<keyword evidence="2" id="KW-0547">Nucleotide-binding</keyword>
<organism evidence="5 6">
    <name type="scientific">Noviherbaspirillum suwonense</name>
    <dbReference type="NCBI Taxonomy" id="1224511"/>
    <lineage>
        <taxon>Bacteria</taxon>
        <taxon>Pseudomonadati</taxon>
        <taxon>Pseudomonadota</taxon>
        <taxon>Betaproteobacteria</taxon>
        <taxon>Burkholderiales</taxon>
        <taxon>Oxalobacteraceae</taxon>
        <taxon>Noviherbaspirillum</taxon>
    </lineage>
</organism>
<dbReference type="EMBL" id="FXUL01000024">
    <property type="protein sequence ID" value="SMP76340.1"/>
    <property type="molecule type" value="Genomic_DNA"/>
</dbReference>
<evidence type="ECO:0000256" key="3">
    <source>
        <dbReference type="ARBA" id="ARBA00022840"/>
    </source>
</evidence>
<keyword evidence="6" id="KW-1185">Reference proteome</keyword>
<dbReference type="SUPFAM" id="SSF52210">
    <property type="entry name" value="Succinyl-CoA synthetase domains"/>
    <property type="match status" value="1"/>
</dbReference>
<evidence type="ECO:0000313" key="6">
    <source>
        <dbReference type="Proteomes" id="UP001158049"/>
    </source>
</evidence>
<evidence type="ECO:0000256" key="2">
    <source>
        <dbReference type="ARBA" id="ARBA00022741"/>
    </source>
</evidence>
<proteinExistence type="predicted"/>
<dbReference type="Pfam" id="PF13607">
    <property type="entry name" value="Succ_CoA_lig"/>
    <property type="match status" value="1"/>
</dbReference>
<feature type="domain" description="Succinyl-CoA synthetase-like flavodoxin" evidence="4">
    <location>
        <begin position="33"/>
        <end position="153"/>
    </location>
</feature>
<comment type="caution">
    <text evidence="5">The sequence shown here is derived from an EMBL/GenBank/DDBJ whole genome shotgun (WGS) entry which is preliminary data.</text>
</comment>
<evidence type="ECO:0000259" key="4">
    <source>
        <dbReference type="Pfam" id="PF13607"/>
    </source>
</evidence>
<dbReference type="PANTHER" id="PTHR43334">
    <property type="entry name" value="ACETATE--COA LIGASE [ADP-FORMING]"/>
    <property type="match status" value="1"/>
</dbReference>
<reference evidence="5 6" key="1">
    <citation type="submission" date="2017-05" db="EMBL/GenBank/DDBJ databases">
        <authorList>
            <person name="Varghese N."/>
            <person name="Submissions S."/>
        </authorList>
    </citation>
    <scope>NUCLEOTIDE SEQUENCE [LARGE SCALE GENOMIC DNA]</scope>
    <source>
        <strain evidence="5 6">DSM 26001</strain>
    </source>
</reference>
<name>A0ABY1QR52_9BURK</name>